<evidence type="ECO:0000256" key="1">
    <source>
        <dbReference type="SAM" id="MobiDB-lite"/>
    </source>
</evidence>
<dbReference type="EnsemblProtists" id="HpaT806361">
    <property type="protein sequence ID" value="HpaP806361"/>
    <property type="gene ID" value="HpaG806361"/>
</dbReference>
<protein>
    <recommendedName>
        <fullName evidence="4">RWD domain-containing protein 3</fullName>
    </recommendedName>
</protein>
<dbReference type="VEuPathDB" id="FungiDB:HpaG806361"/>
<feature type="compositionally biased region" description="Basic and acidic residues" evidence="1">
    <location>
        <begin position="149"/>
        <end position="179"/>
    </location>
</feature>
<dbReference type="eggNOG" id="ENOG502SKWS">
    <property type="taxonomic scope" value="Eukaryota"/>
</dbReference>
<feature type="region of interest" description="Disordered" evidence="1">
    <location>
        <begin position="142"/>
        <end position="292"/>
    </location>
</feature>
<evidence type="ECO:0000313" key="2">
    <source>
        <dbReference type="EnsemblProtists" id="HpaP806361"/>
    </source>
</evidence>
<reference evidence="3" key="1">
    <citation type="journal article" date="2010" name="Science">
        <title>Signatures of adaptation to obligate biotrophy in the Hyaloperonospora arabidopsidis genome.</title>
        <authorList>
            <person name="Baxter L."/>
            <person name="Tripathy S."/>
            <person name="Ishaque N."/>
            <person name="Boot N."/>
            <person name="Cabral A."/>
            <person name="Kemen E."/>
            <person name="Thines M."/>
            <person name="Ah-Fong A."/>
            <person name="Anderson R."/>
            <person name="Badejoko W."/>
            <person name="Bittner-Eddy P."/>
            <person name="Boore J.L."/>
            <person name="Chibucos M.C."/>
            <person name="Coates M."/>
            <person name="Dehal P."/>
            <person name="Delehaunty K."/>
            <person name="Dong S."/>
            <person name="Downton P."/>
            <person name="Dumas B."/>
            <person name="Fabro G."/>
            <person name="Fronick C."/>
            <person name="Fuerstenberg S.I."/>
            <person name="Fulton L."/>
            <person name="Gaulin E."/>
            <person name="Govers F."/>
            <person name="Hughes L."/>
            <person name="Humphray S."/>
            <person name="Jiang R.H."/>
            <person name="Judelson H."/>
            <person name="Kamoun S."/>
            <person name="Kyung K."/>
            <person name="Meijer H."/>
            <person name="Minx P."/>
            <person name="Morris P."/>
            <person name="Nelson J."/>
            <person name="Phuntumart V."/>
            <person name="Qutob D."/>
            <person name="Rehmany A."/>
            <person name="Rougon-Cardoso A."/>
            <person name="Ryden P."/>
            <person name="Torto-Alalibo T."/>
            <person name="Studholme D."/>
            <person name="Wang Y."/>
            <person name="Win J."/>
            <person name="Wood J."/>
            <person name="Clifton S.W."/>
            <person name="Rogers J."/>
            <person name="Van den Ackerveken G."/>
            <person name="Jones J.D."/>
            <person name="McDowell J.M."/>
            <person name="Beynon J."/>
            <person name="Tyler B.M."/>
        </authorList>
    </citation>
    <scope>NUCLEOTIDE SEQUENCE [LARGE SCALE GENOMIC DNA]</scope>
    <source>
        <strain evidence="3">Emoy2</strain>
    </source>
</reference>
<dbReference type="InParanoid" id="M4BIY4"/>
<keyword evidence="3" id="KW-1185">Reference proteome</keyword>
<reference evidence="2" key="2">
    <citation type="submission" date="2015-06" db="UniProtKB">
        <authorList>
            <consortium name="EnsemblProtists"/>
        </authorList>
    </citation>
    <scope>IDENTIFICATION</scope>
    <source>
        <strain evidence="2">Emoy2</strain>
    </source>
</reference>
<feature type="compositionally biased region" description="Polar residues" evidence="1">
    <location>
        <begin position="198"/>
        <end position="210"/>
    </location>
</feature>
<dbReference type="AlphaFoldDB" id="M4BIY4"/>
<sequence>MSDVVLLLVRIDHFQDRAKYVSVLREWLKELQVVNGRLISMGTDVQLLFVAASETQTWQLLEFYRDRDIDTNRRGELCVDKFIDVLGSKKVKSCSCKGFAEMNVLKVLVQEWQAEQEWLDTALATARTKAFLEWKEAAKAARKDRRKRERQEKEDAREVKRAKREQEELEGRVEEKEAEVGGDVGQDEAIQTEEGCKQQATRAVSKQRGIQQPLKKALGQKKEKVKGSVHKKAEVGRGVGQDASIQVEKDSKRQAAVAALKQHEAQKQSKKAFRQKKQDDRTEANPGKAALI</sequence>
<organism evidence="2 3">
    <name type="scientific">Hyaloperonospora arabidopsidis (strain Emoy2)</name>
    <name type="common">Downy mildew agent</name>
    <name type="synonym">Peronospora arabidopsidis</name>
    <dbReference type="NCBI Taxonomy" id="559515"/>
    <lineage>
        <taxon>Eukaryota</taxon>
        <taxon>Sar</taxon>
        <taxon>Stramenopiles</taxon>
        <taxon>Oomycota</taxon>
        <taxon>Peronosporomycetes</taxon>
        <taxon>Peronosporales</taxon>
        <taxon>Peronosporaceae</taxon>
        <taxon>Hyaloperonospora</taxon>
    </lineage>
</organism>
<feature type="compositionally biased region" description="Basic and acidic residues" evidence="1">
    <location>
        <begin position="220"/>
        <end position="235"/>
    </location>
</feature>
<dbReference type="HOGENOM" id="CLU_083179_0_0_1"/>
<name>M4BIY4_HYAAE</name>
<accession>M4BIY4</accession>
<dbReference type="Proteomes" id="UP000011713">
    <property type="component" value="Unassembled WGS sequence"/>
</dbReference>
<evidence type="ECO:0008006" key="4">
    <source>
        <dbReference type="Google" id="ProtNLM"/>
    </source>
</evidence>
<dbReference type="EMBL" id="JH598306">
    <property type="status" value="NOT_ANNOTATED_CDS"/>
    <property type="molecule type" value="Genomic_DNA"/>
</dbReference>
<proteinExistence type="predicted"/>
<evidence type="ECO:0000313" key="3">
    <source>
        <dbReference type="Proteomes" id="UP000011713"/>
    </source>
</evidence>